<dbReference type="RefSeq" id="WP_072965733.1">
    <property type="nucleotide sequence ID" value="NZ_FRAJ01000003.1"/>
</dbReference>
<name>A0A1M6M261_9FIRM</name>
<gene>
    <name evidence="2" type="ORF">SAMN02745883_00442</name>
</gene>
<dbReference type="InterPro" id="IPR015050">
    <property type="entry name" value="BofC_C"/>
</dbReference>
<organism evidence="2 3">
    <name type="scientific">Caminicella sporogenes DSM 14501</name>
    <dbReference type="NCBI Taxonomy" id="1121266"/>
    <lineage>
        <taxon>Bacteria</taxon>
        <taxon>Bacillati</taxon>
        <taxon>Bacillota</taxon>
        <taxon>Clostridia</taxon>
        <taxon>Peptostreptococcales</taxon>
        <taxon>Caminicellaceae</taxon>
        <taxon>Caminicella</taxon>
    </lineage>
</organism>
<sequence length="234" mass="27538">MYYNSYKKRRKRRIVSFFSVILLLSVLTYGYFSKNNKKADEIPYISKGEENKSIEKIKNIEKTDKNDKNDGGVEIVSEKILEDNLTNEENQDDLRKKELVNKDTEIIFNILYKKTGEIVKDKVKVPITLVGMTLREFQDYIEKNYSDWKIKNISTNFVTLFKEKDGYIPNYYLIQNKDGYITIYKINEFGEKVLYQKTEIPLSVLSEVDKHKLEKGILVKSLDEVMSIIEDYSS</sequence>
<evidence type="ECO:0000259" key="1">
    <source>
        <dbReference type="Pfam" id="PF08955"/>
    </source>
</evidence>
<dbReference type="Pfam" id="PF08955">
    <property type="entry name" value="BofC_C"/>
    <property type="match status" value="1"/>
</dbReference>
<reference evidence="2 3" key="1">
    <citation type="submission" date="2016-11" db="EMBL/GenBank/DDBJ databases">
        <authorList>
            <person name="Jaros S."/>
            <person name="Januszkiewicz K."/>
            <person name="Wedrychowicz H."/>
        </authorList>
    </citation>
    <scope>NUCLEOTIDE SEQUENCE [LARGE SCALE GENOMIC DNA]</scope>
    <source>
        <strain evidence="2 3">DSM 14501</strain>
    </source>
</reference>
<evidence type="ECO:0000313" key="2">
    <source>
        <dbReference type="EMBL" id="SHJ77528.1"/>
    </source>
</evidence>
<dbReference type="Proteomes" id="UP000184082">
    <property type="component" value="Unassembled WGS sequence"/>
</dbReference>
<evidence type="ECO:0000313" key="3">
    <source>
        <dbReference type="Proteomes" id="UP000184082"/>
    </source>
</evidence>
<dbReference type="EMBL" id="FRAJ01000003">
    <property type="protein sequence ID" value="SHJ77528.1"/>
    <property type="molecule type" value="Genomic_DNA"/>
</dbReference>
<dbReference type="AlphaFoldDB" id="A0A1M6M261"/>
<accession>A0A1M6M261</accession>
<dbReference type="STRING" id="1121266.SAMN02745883_00442"/>
<feature type="domain" description="Bypass of forespore C C-terminal" evidence="1">
    <location>
        <begin position="172"/>
        <end position="233"/>
    </location>
</feature>
<proteinExistence type="predicted"/>
<protein>
    <submittedName>
        <fullName evidence="2">BofC C-terminal domain-containing protein</fullName>
    </submittedName>
</protein>
<keyword evidence="3" id="KW-1185">Reference proteome</keyword>